<keyword evidence="3" id="KW-1185">Reference proteome</keyword>
<proteinExistence type="predicted"/>
<dbReference type="Proteomes" id="UP001449657">
    <property type="component" value="Chromosome"/>
</dbReference>
<sequence>MKLRTITICWLILLCPALTRAQERGFLRWLHTDNDTAYIEDLTQDLTVRLYGSRKYNYYDMHHRSVNEELLYRPNANNNVGFGANYKFIGLNLGFNLPFINNDNDRYGKTKYLDLQTHLYTRKLVVDFYGQYYQGYYSGTSKRFFDNALSVKASGIRPDIINTNIGLHAQYIFNDKRFSYRAAFLQNEYQKKSAGSPLVGAEIFAWQMRGDSALVPLDLRNDGFYGGMPFTRSSNVSFAVNGGYAYTLVIAKHFFLTGSLAVAAGVNRTVLAFNDGSGKVHGFGWQLNSTFRFAAGYNSSKFYVGVHYVDISTRGDAPVDGAYQTFGAGNLRFSIVRRFGLKKPLF</sequence>
<dbReference type="EMBL" id="CP150096">
    <property type="protein sequence ID" value="WZN48811.1"/>
    <property type="molecule type" value="Genomic_DNA"/>
</dbReference>
<gene>
    <name evidence="2" type="ORF">WJU22_11570</name>
</gene>
<reference evidence="2 3" key="1">
    <citation type="submission" date="2024-03" db="EMBL/GenBank/DDBJ databases">
        <title>Chitinophaga caseinilytica sp. nov., a casein hydrolysing bacterium isolated from forest soil.</title>
        <authorList>
            <person name="Lee D.S."/>
            <person name="Han D.M."/>
            <person name="Baek J.H."/>
            <person name="Choi D.G."/>
            <person name="Jeon J.H."/>
            <person name="Jeon C.O."/>
        </authorList>
    </citation>
    <scope>NUCLEOTIDE SEQUENCE [LARGE SCALE GENOMIC DNA]</scope>
    <source>
        <strain evidence="2 3">KACC 19118</strain>
    </source>
</reference>
<keyword evidence="1" id="KW-0732">Signal</keyword>
<evidence type="ECO:0000256" key="1">
    <source>
        <dbReference type="SAM" id="SignalP"/>
    </source>
</evidence>
<evidence type="ECO:0000313" key="3">
    <source>
        <dbReference type="Proteomes" id="UP001449657"/>
    </source>
</evidence>
<evidence type="ECO:0000313" key="2">
    <source>
        <dbReference type="EMBL" id="WZN48811.1"/>
    </source>
</evidence>
<organism evidence="2 3">
    <name type="scientific">Chitinophaga caseinilytica</name>
    <dbReference type="NCBI Taxonomy" id="2267521"/>
    <lineage>
        <taxon>Bacteria</taxon>
        <taxon>Pseudomonadati</taxon>
        <taxon>Bacteroidota</taxon>
        <taxon>Chitinophagia</taxon>
        <taxon>Chitinophagales</taxon>
        <taxon>Chitinophagaceae</taxon>
        <taxon>Chitinophaga</taxon>
    </lineage>
</organism>
<accession>A0ABZ2Z984</accession>
<protein>
    <submittedName>
        <fullName evidence="2">DUF4421 domain-containing protein</fullName>
    </submittedName>
</protein>
<dbReference type="RefSeq" id="WP_341843393.1">
    <property type="nucleotide sequence ID" value="NZ_CP149792.1"/>
</dbReference>
<dbReference type="Pfam" id="PF14391">
    <property type="entry name" value="DUF4421"/>
    <property type="match status" value="1"/>
</dbReference>
<dbReference type="InterPro" id="IPR025535">
    <property type="entry name" value="DUF4421"/>
</dbReference>
<name>A0ABZ2Z984_9BACT</name>
<feature type="chain" id="PRO_5047157358" evidence="1">
    <location>
        <begin position="22"/>
        <end position="346"/>
    </location>
</feature>
<feature type="signal peptide" evidence="1">
    <location>
        <begin position="1"/>
        <end position="21"/>
    </location>
</feature>